<feature type="compositionally biased region" description="Low complexity" evidence="1">
    <location>
        <begin position="274"/>
        <end position="297"/>
    </location>
</feature>
<feature type="compositionally biased region" description="Basic residues" evidence="1">
    <location>
        <begin position="504"/>
        <end position="522"/>
    </location>
</feature>
<feature type="compositionally biased region" description="Basic residues" evidence="1">
    <location>
        <begin position="382"/>
        <end position="403"/>
    </location>
</feature>
<gene>
    <name evidence="2" type="ORF">CKY47_06605</name>
</gene>
<name>A0ABU0WUY1_9PSEU</name>
<sequence length="522" mass="54220">MVWLPRGREDVDRVRRGHDPRADRWPPHVTVLFGFVPESDFERAVPLPARAVAGVAPFPVRVAGVRGFGHGVVWLDPAAGGGPWTALHDAVRRRFPGCPTREGFTPHLTVGRSRGAADRIGAWDDRVDEVVVLSRRGDGPMLPRAAVALGSGDVRWFEEPETPPGPSLDAVADEVVAALSASLDDLHVVGSRRLGCALPDGDLDLVTTDQRGAGPGGRPAAGRGPGRARCALTGLPDGRGRTGGGPGRGRLAARDERGHRRGGDPGRGRRPAGRVHAPGQRGQAVGSGARAGLGAVRRGARRGVGGAGGADGARVGRAGPARRVLRHLGGVGLARPGRTGCADRVARDGHDAGGARALLRRAGRPRLPGPADRRAVPGVGDRRRRPCRAALRAARRAPGARRVGRADRAARPGGPGARAGAVPGRRAGGGGAGRARLAAPGRALRRRRAVRDRAGAPPAVRDRPGRRGGGVDDRVARGVRGGGVRGTGGQRRGAHPAPTVTRSRGARRPSRRGRSCGRHPRR</sequence>
<dbReference type="PANTHER" id="PTHR37474:SF1">
    <property type="entry name" value="2'-5' RNA LIGASE FAMILY PROTEIN"/>
    <property type="match status" value="1"/>
</dbReference>
<evidence type="ECO:0008006" key="4">
    <source>
        <dbReference type="Google" id="ProtNLM"/>
    </source>
</evidence>
<accession>A0ABU0WUY1</accession>
<reference evidence="2 3" key="1">
    <citation type="submission" date="2017-06" db="EMBL/GenBank/DDBJ databases">
        <title>Cultured bacterium strain Saccharothrix yanglingensis Hhs.015.</title>
        <authorList>
            <person name="Xia Y."/>
        </authorList>
    </citation>
    <scope>NUCLEOTIDE SEQUENCE [LARGE SCALE GENOMIC DNA]</scope>
    <source>
        <strain evidence="2 3">Hhs.015</strain>
    </source>
</reference>
<feature type="region of interest" description="Disordered" evidence="1">
    <location>
        <begin position="360"/>
        <end position="522"/>
    </location>
</feature>
<evidence type="ECO:0000313" key="2">
    <source>
        <dbReference type="EMBL" id="MDQ2583661.1"/>
    </source>
</evidence>
<feature type="compositionally biased region" description="Gly residues" evidence="1">
    <location>
        <begin position="213"/>
        <end position="225"/>
    </location>
</feature>
<feature type="region of interest" description="Disordered" evidence="1">
    <location>
        <begin position="207"/>
        <end position="318"/>
    </location>
</feature>
<dbReference type="Gene3D" id="3.90.1140.10">
    <property type="entry name" value="Cyclic phosphodiesterase"/>
    <property type="match status" value="1"/>
</dbReference>
<dbReference type="InterPro" id="IPR009097">
    <property type="entry name" value="Cyclic_Pdiesterase"/>
</dbReference>
<evidence type="ECO:0000313" key="3">
    <source>
        <dbReference type="Proteomes" id="UP001225605"/>
    </source>
</evidence>
<organism evidence="2 3">
    <name type="scientific">Saccharothrix yanglingensis</name>
    <dbReference type="NCBI Taxonomy" id="659496"/>
    <lineage>
        <taxon>Bacteria</taxon>
        <taxon>Bacillati</taxon>
        <taxon>Actinomycetota</taxon>
        <taxon>Actinomycetes</taxon>
        <taxon>Pseudonocardiales</taxon>
        <taxon>Pseudonocardiaceae</taxon>
        <taxon>Saccharothrix</taxon>
    </lineage>
</organism>
<feature type="compositionally biased region" description="Basic and acidic residues" evidence="1">
    <location>
        <begin position="460"/>
        <end position="476"/>
    </location>
</feature>
<dbReference type="RefSeq" id="WP_306745000.1">
    <property type="nucleotide sequence ID" value="NZ_NSDM01000002.1"/>
</dbReference>
<feature type="compositionally biased region" description="Gly residues" evidence="1">
    <location>
        <begin position="302"/>
        <end position="311"/>
    </location>
</feature>
<feature type="compositionally biased region" description="Low complexity" evidence="1">
    <location>
        <begin position="226"/>
        <end position="236"/>
    </location>
</feature>
<dbReference type="EMBL" id="NSDM01000002">
    <property type="protein sequence ID" value="MDQ2583661.1"/>
    <property type="molecule type" value="Genomic_DNA"/>
</dbReference>
<comment type="caution">
    <text evidence="2">The sequence shown here is derived from an EMBL/GenBank/DDBJ whole genome shotgun (WGS) entry which is preliminary data.</text>
</comment>
<keyword evidence="3" id="KW-1185">Reference proteome</keyword>
<dbReference type="SUPFAM" id="SSF55144">
    <property type="entry name" value="LigT-like"/>
    <property type="match status" value="1"/>
</dbReference>
<dbReference type="Proteomes" id="UP001225605">
    <property type="component" value="Unassembled WGS sequence"/>
</dbReference>
<evidence type="ECO:0000256" key="1">
    <source>
        <dbReference type="SAM" id="MobiDB-lite"/>
    </source>
</evidence>
<dbReference type="Pfam" id="PF13563">
    <property type="entry name" value="2_5_RNA_ligase2"/>
    <property type="match status" value="1"/>
</dbReference>
<proteinExistence type="predicted"/>
<protein>
    <recommendedName>
        <fullName evidence="4">2'-5' RNA ligase</fullName>
    </recommendedName>
</protein>
<feature type="compositionally biased region" description="Gly residues" evidence="1">
    <location>
        <begin position="479"/>
        <end position="491"/>
    </location>
</feature>
<dbReference type="PANTHER" id="PTHR37474">
    <property type="entry name" value="RNA LIGASE/CYCLIC NUCLEOTIDE PHOSPHODIESTERASE"/>
    <property type="match status" value="1"/>
</dbReference>
<feature type="compositionally biased region" description="Basic and acidic residues" evidence="1">
    <location>
        <begin position="252"/>
        <end position="267"/>
    </location>
</feature>